<feature type="compositionally biased region" description="Acidic residues" evidence="1">
    <location>
        <begin position="62"/>
        <end position="74"/>
    </location>
</feature>
<dbReference type="Proteomes" id="UP000169234">
    <property type="component" value="Genome"/>
</dbReference>
<evidence type="ECO:0000256" key="2">
    <source>
        <dbReference type="SAM" id="Phobius"/>
    </source>
</evidence>
<feature type="region of interest" description="Disordered" evidence="1">
    <location>
        <begin position="56"/>
        <end position="90"/>
    </location>
</feature>
<keyword evidence="2" id="KW-1133">Transmembrane helix</keyword>
<feature type="transmembrane region" description="Helical" evidence="2">
    <location>
        <begin position="12"/>
        <end position="32"/>
    </location>
</feature>
<protein>
    <submittedName>
        <fullName evidence="3">Protein RL8A</fullName>
    </submittedName>
</protein>
<gene>
    <name evidence="3" type="primary">RL8A</name>
</gene>
<organismHost>
    <name type="scientific">Homo sapiens</name>
    <name type="common">Human</name>
    <dbReference type="NCBI Taxonomy" id="9606"/>
</organismHost>
<organism evidence="3 4">
    <name type="scientific">Human cytomegalovirus</name>
    <name type="common">HHV-5</name>
    <name type="synonym">Human herpesvirus 5</name>
    <dbReference type="NCBI Taxonomy" id="10359"/>
    <lineage>
        <taxon>Viruses</taxon>
        <taxon>Duplodnaviria</taxon>
        <taxon>Heunggongvirae</taxon>
        <taxon>Peploviricota</taxon>
        <taxon>Herviviricetes</taxon>
        <taxon>Herpesvirales</taxon>
        <taxon>Orthoherpesviridae</taxon>
        <taxon>Betaherpesvirinae</taxon>
        <taxon>Cytomegalovirus</taxon>
        <taxon>Cytomegalovirus humanbeta5</taxon>
    </lineage>
</organism>
<evidence type="ECO:0000313" key="4">
    <source>
        <dbReference type="Proteomes" id="UP000169234"/>
    </source>
</evidence>
<sequence>MPHGHLRQALSPTSWTCEGLLLLLGLLVLFFHHHNQSAVERRRRVSFVEVDRLPHESGWYSSDDDGDRDGDEETGESHNRNRVGLSAVFS</sequence>
<proteinExistence type="predicted"/>
<evidence type="ECO:0000256" key="1">
    <source>
        <dbReference type="SAM" id="MobiDB-lite"/>
    </source>
</evidence>
<reference evidence="3 4" key="1">
    <citation type="submission" date="2014-01" db="EMBL/GenBank/DDBJ databases">
        <title>Diversity of human cytomegalovirus.</title>
        <authorList>
            <person name="Wilkie G.S."/>
            <person name="Zavattoni M."/>
            <person name="Davison A.J."/>
        </authorList>
    </citation>
    <scope>NUCLEOTIDE SEQUENCE [LARGE SCALE GENOMIC DNA]</scope>
    <source>
        <strain evidence="3">UKNEQAS1</strain>
    </source>
</reference>
<evidence type="ECO:0000313" key="3">
    <source>
        <dbReference type="EMBL" id="AHJ86261.1"/>
    </source>
</evidence>
<keyword evidence="2" id="KW-0812">Transmembrane</keyword>
<accession>A0A0A0PKW5</accession>
<keyword evidence="2" id="KW-0472">Membrane</keyword>
<dbReference type="EMBL" id="KJ361971">
    <property type="protein sequence ID" value="AHJ86261.1"/>
    <property type="molecule type" value="Genomic_DNA"/>
</dbReference>
<name>A0A0A0PKW5_HCMV</name>